<keyword evidence="4" id="KW-1185">Reference proteome</keyword>
<dbReference type="KEGG" id="cvn:111103438"/>
<reference evidence="5" key="1">
    <citation type="submission" date="2025-08" db="UniProtKB">
        <authorList>
            <consortium name="RefSeq"/>
        </authorList>
    </citation>
    <scope>IDENTIFICATION</scope>
    <source>
        <tissue evidence="5">Whole sample</tissue>
    </source>
</reference>
<evidence type="ECO:0000256" key="2">
    <source>
        <dbReference type="SAM" id="MobiDB-lite"/>
    </source>
</evidence>
<feature type="region of interest" description="Disordered" evidence="2">
    <location>
        <begin position="281"/>
        <end position="305"/>
    </location>
</feature>
<dbReference type="InterPro" id="IPR000315">
    <property type="entry name" value="Znf_B-box"/>
</dbReference>
<dbReference type="Pfam" id="PF00643">
    <property type="entry name" value="zf-B_box"/>
    <property type="match status" value="2"/>
</dbReference>
<dbReference type="PANTHER" id="PTHR25462">
    <property type="entry name" value="BONUS, ISOFORM C-RELATED"/>
    <property type="match status" value="1"/>
</dbReference>
<keyword evidence="1" id="KW-0479">Metal-binding</keyword>
<dbReference type="Gene3D" id="3.30.160.60">
    <property type="entry name" value="Classic Zinc Finger"/>
    <property type="match status" value="1"/>
</dbReference>
<feature type="domain" description="B box-type" evidence="3">
    <location>
        <begin position="16"/>
        <end position="61"/>
    </location>
</feature>
<dbReference type="SMART" id="SM00336">
    <property type="entry name" value="BBOX"/>
    <property type="match status" value="2"/>
</dbReference>
<proteinExistence type="predicted"/>
<dbReference type="OrthoDB" id="6068722at2759"/>
<dbReference type="GO" id="GO:0008270">
    <property type="term" value="F:zinc ion binding"/>
    <property type="evidence" value="ECO:0007669"/>
    <property type="project" value="UniProtKB-KW"/>
</dbReference>
<organism evidence="4 5">
    <name type="scientific">Crassostrea virginica</name>
    <name type="common">Eastern oyster</name>
    <dbReference type="NCBI Taxonomy" id="6565"/>
    <lineage>
        <taxon>Eukaryota</taxon>
        <taxon>Metazoa</taxon>
        <taxon>Spiralia</taxon>
        <taxon>Lophotrochozoa</taxon>
        <taxon>Mollusca</taxon>
        <taxon>Bivalvia</taxon>
        <taxon>Autobranchia</taxon>
        <taxon>Pteriomorphia</taxon>
        <taxon>Ostreida</taxon>
        <taxon>Ostreoidea</taxon>
        <taxon>Ostreidae</taxon>
        <taxon>Crassostrea</taxon>
    </lineage>
</organism>
<dbReference type="InterPro" id="IPR047153">
    <property type="entry name" value="TRIM45/56/19-like"/>
</dbReference>
<dbReference type="GeneID" id="111103438"/>
<dbReference type="InterPro" id="IPR011042">
    <property type="entry name" value="6-blade_b-propeller_TolB-like"/>
</dbReference>
<dbReference type="SUPFAM" id="SSF101898">
    <property type="entry name" value="NHL repeat"/>
    <property type="match status" value="1"/>
</dbReference>
<evidence type="ECO:0000313" key="5">
    <source>
        <dbReference type="RefSeq" id="XP_022292427.1"/>
    </source>
</evidence>
<dbReference type="Proteomes" id="UP000694844">
    <property type="component" value="Chromosome 7"/>
</dbReference>
<keyword evidence="1" id="KW-0862">Zinc</keyword>
<dbReference type="Gene3D" id="2.120.10.30">
    <property type="entry name" value="TolB, C-terminal domain"/>
    <property type="match status" value="1"/>
</dbReference>
<evidence type="ECO:0000256" key="1">
    <source>
        <dbReference type="PROSITE-ProRule" id="PRU00024"/>
    </source>
</evidence>
<evidence type="ECO:0000259" key="3">
    <source>
        <dbReference type="PROSITE" id="PS50119"/>
    </source>
</evidence>
<dbReference type="AlphaFoldDB" id="A0A8B8ALK9"/>
<dbReference type="SUPFAM" id="SSF57845">
    <property type="entry name" value="B-box zinc-binding domain"/>
    <property type="match status" value="1"/>
</dbReference>
<evidence type="ECO:0000313" key="4">
    <source>
        <dbReference type="Proteomes" id="UP000694844"/>
    </source>
</evidence>
<dbReference type="PANTHER" id="PTHR25462:SF296">
    <property type="entry name" value="MEIOTIC P26, ISOFORM F"/>
    <property type="match status" value="1"/>
</dbReference>
<dbReference type="RefSeq" id="XP_022292427.1">
    <property type="nucleotide sequence ID" value="XM_022436719.1"/>
</dbReference>
<dbReference type="PROSITE" id="PS50119">
    <property type="entry name" value="ZF_BBOX"/>
    <property type="match status" value="2"/>
</dbReference>
<protein>
    <submittedName>
        <fullName evidence="5">Uncharacterized protein LOC111103438</fullName>
    </submittedName>
</protein>
<sequence length="589" mass="66618">MKPRGHNKNEPGNSCQDIQRCQVCEDKIAEFFCTYCETKLCKKCVGTHLAEDPEKHRIVKLLDKYTTLALPICDKHSQERCKNYCQQCDFAVCSSCVSSKSHERHKFLTIVDIFKRKKEVIKNDSDELEQEILPSYEEIVKQVKFNGEKVQETFEDVLNDIEKQRKIWHQEIDLIVNALKDDVGCMRKAHKKAQSDHLNTLQELLVDVRQSIQKNKDLLESLEISRLLLYKSMNSALKKFPPKLEISVPRFIPKVIENEMNSEKIGIITGFCISYQEEGHQPKSQSDVVPGGSSKEDENGENKAKEVLNEPQIITTIETKIKGPKNVACTNDGNIWVSSDEGPVQLFKIHAPVNVSRLSFGAINSSVILKNVPVQKGLKTIAVNKSGHLLFGTVLLDTISIYKENETNELINLNSWSLLSFCITAINGLLVCMTDARGYACRVVRFAVSEERQVIQYDSEGKGLYAPGKGRKYVKENRNGDVCVADYDGKAVVVTDKAGTLRFRYATENPSSPIGIASDTQAQLIVLYSSIIRIIDKNGQYIHCLKNCFKAWSNEPILDVDSEDNLYLAEADGTVKKIRYMNELTEYTW</sequence>
<accession>A0A8B8ALK9</accession>
<feature type="compositionally biased region" description="Basic and acidic residues" evidence="2">
    <location>
        <begin position="294"/>
        <end position="305"/>
    </location>
</feature>
<name>A0A8B8ALK9_CRAVI</name>
<keyword evidence="1" id="KW-0863">Zinc-finger</keyword>
<gene>
    <name evidence="5" type="primary">LOC111103438</name>
</gene>
<feature type="domain" description="B box-type" evidence="3">
    <location>
        <begin position="72"/>
        <end position="110"/>
    </location>
</feature>